<sequence>MGKMYTLDKKLLCGSPEIRIGEKVYPVDDRKNTVIKVTKLFNDSKGDVEKVDEALELAFGEKFKEIDEMDLSFAAYQKIFELVIAAMTGEEPKDEDSFPEQ</sequence>
<proteinExistence type="predicted"/>
<organism evidence="1">
    <name type="scientific">Siphoviridae sp. ctwhn18</name>
    <dbReference type="NCBI Taxonomy" id="2825733"/>
    <lineage>
        <taxon>Viruses</taxon>
        <taxon>Duplodnaviria</taxon>
        <taxon>Heunggongvirae</taxon>
        <taxon>Uroviricota</taxon>
        <taxon>Caudoviricetes</taxon>
    </lineage>
</organism>
<evidence type="ECO:0000313" key="1">
    <source>
        <dbReference type="EMBL" id="DAD99899.1"/>
    </source>
</evidence>
<accession>A0A8S5P107</accession>
<dbReference type="EMBL" id="BK015295">
    <property type="protein sequence ID" value="DAD99899.1"/>
    <property type="molecule type" value="Genomic_DNA"/>
</dbReference>
<name>A0A8S5P107_9CAUD</name>
<protein>
    <submittedName>
        <fullName evidence="1">Uncharacterized protein</fullName>
    </submittedName>
</protein>
<reference evidence="1" key="1">
    <citation type="journal article" date="2021" name="Proc. Natl. Acad. Sci. U.S.A.">
        <title>A Catalog of Tens of Thousands of Viruses from Human Metagenomes Reveals Hidden Associations with Chronic Diseases.</title>
        <authorList>
            <person name="Tisza M.J."/>
            <person name="Buck C.B."/>
        </authorList>
    </citation>
    <scope>NUCLEOTIDE SEQUENCE</scope>
    <source>
        <strain evidence="1">Ctwhn18</strain>
    </source>
</reference>